<evidence type="ECO:0000256" key="1">
    <source>
        <dbReference type="ARBA" id="ARBA00004651"/>
    </source>
</evidence>
<dbReference type="RefSeq" id="WP_184607849.1">
    <property type="nucleotide sequence ID" value="NZ_BOOS01000013.1"/>
</dbReference>
<evidence type="ECO:0000256" key="9">
    <source>
        <dbReference type="SAM" id="Phobius"/>
    </source>
</evidence>
<feature type="region of interest" description="Disordered" evidence="8">
    <location>
        <begin position="465"/>
        <end position="494"/>
    </location>
</feature>
<dbReference type="GO" id="GO:0016763">
    <property type="term" value="F:pentosyltransferase activity"/>
    <property type="evidence" value="ECO:0007669"/>
    <property type="project" value="TreeGrafter"/>
</dbReference>
<keyword evidence="6 9" id="KW-1133">Transmembrane helix</keyword>
<gene>
    <name evidence="10" type="ORF">BJ981_000179</name>
</gene>
<keyword evidence="5 9" id="KW-0812">Transmembrane</keyword>
<feature type="transmembrane region" description="Helical" evidence="9">
    <location>
        <begin position="419"/>
        <end position="439"/>
    </location>
</feature>
<evidence type="ECO:0000256" key="5">
    <source>
        <dbReference type="ARBA" id="ARBA00022692"/>
    </source>
</evidence>
<dbReference type="AlphaFoldDB" id="A0A7W8YZM7"/>
<feature type="transmembrane region" description="Helical" evidence="9">
    <location>
        <begin position="445"/>
        <end position="464"/>
    </location>
</feature>
<feature type="transmembrane region" description="Helical" evidence="9">
    <location>
        <begin position="142"/>
        <end position="161"/>
    </location>
</feature>
<feature type="transmembrane region" description="Helical" evidence="9">
    <location>
        <begin position="20"/>
        <end position="39"/>
    </location>
</feature>
<reference evidence="10 11" key="1">
    <citation type="submission" date="2020-08" db="EMBL/GenBank/DDBJ databases">
        <title>Sequencing the genomes of 1000 actinobacteria strains.</title>
        <authorList>
            <person name="Klenk H.-P."/>
        </authorList>
    </citation>
    <scope>NUCLEOTIDE SEQUENCE [LARGE SCALE GENOMIC DNA]</scope>
    <source>
        <strain evidence="10 11">DSM 45790</strain>
    </source>
</reference>
<dbReference type="PANTHER" id="PTHR33908">
    <property type="entry name" value="MANNOSYLTRANSFERASE YKCB-RELATED"/>
    <property type="match status" value="1"/>
</dbReference>
<feature type="transmembrane region" description="Helical" evidence="9">
    <location>
        <begin position="203"/>
        <end position="222"/>
    </location>
</feature>
<keyword evidence="7 9" id="KW-0472">Membrane</keyword>
<evidence type="ECO:0000313" key="10">
    <source>
        <dbReference type="EMBL" id="MBB5624480.1"/>
    </source>
</evidence>
<comment type="caution">
    <text evidence="10">The sequence shown here is derived from an EMBL/GenBank/DDBJ whole genome shotgun (WGS) entry which is preliminary data.</text>
</comment>
<evidence type="ECO:0000256" key="4">
    <source>
        <dbReference type="ARBA" id="ARBA00022679"/>
    </source>
</evidence>
<keyword evidence="4" id="KW-0808">Transferase</keyword>
<organism evidence="10 11">
    <name type="scientific">Sphaerisporangium krabiense</name>
    <dbReference type="NCBI Taxonomy" id="763782"/>
    <lineage>
        <taxon>Bacteria</taxon>
        <taxon>Bacillati</taxon>
        <taxon>Actinomycetota</taxon>
        <taxon>Actinomycetes</taxon>
        <taxon>Streptosporangiales</taxon>
        <taxon>Streptosporangiaceae</taxon>
        <taxon>Sphaerisporangium</taxon>
    </lineage>
</organism>
<evidence type="ECO:0000256" key="8">
    <source>
        <dbReference type="SAM" id="MobiDB-lite"/>
    </source>
</evidence>
<dbReference type="InterPro" id="IPR050297">
    <property type="entry name" value="LipidA_mod_glycosyltrf_83"/>
</dbReference>
<feature type="transmembrane region" description="Helical" evidence="9">
    <location>
        <begin position="394"/>
        <end position="412"/>
    </location>
</feature>
<keyword evidence="11" id="KW-1185">Reference proteome</keyword>
<keyword evidence="3" id="KW-0328">Glycosyltransferase</keyword>
<comment type="subcellular location">
    <subcellularLocation>
        <location evidence="1">Cell membrane</location>
        <topology evidence="1">Multi-pass membrane protein</topology>
    </subcellularLocation>
</comment>
<proteinExistence type="predicted"/>
<dbReference type="GO" id="GO:0005886">
    <property type="term" value="C:plasma membrane"/>
    <property type="evidence" value="ECO:0007669"/>
    <property type="project" value="UniProtKB-SubCell"/>
</dbReference>
<dbReference type="GO" id="GO:0009103">
    <property type="term" value="P:lipopolysaccharide biosynthetic process"/>
    <property type="evidence" value="ECO:0007669"/>
    <property type="project" value="UniProtKB-ARBA"/>
</dbReference>
<dbReference type="Proteomes" id="UP000588112">
    <property type="component" value="Unassembled WGS sequence"/>
</dbReference>
<evidence type="ECO:0000256" key="7">
    <source>
        <dbReference type="ARBA" id="ARBA00023136"/>
    </source>
</evidence>
<name>A0A7W8YZM7_9ACTN</name>
<protein>
    <recommendedName>
        <fullName evidence="12">Glycosyltransferase RgtA/B/C/D-like domain-containing protein</fullName>
    </recommendedName>
</protein>
<feature type="compositionally biased region" description="Basic and acidic residues" evidence="8">
    <location>
        <begin position="475"/>
        <end position="494"/>
    </location>
</feature>
<evidence type="ECO:0000256" key="6">
    <source>
        <dbReference type="ARBA" id="ARBA00022989"/>
    </source>
</evidence>
<evidence type="ECO:0008006" key="12">
    <source>
        <dbReference type="Google" id="ProtNLM"/>
    </source>
</evidence>
<dbReference type="EMBL" id="JACHBR010000001">
    <property type="protein sequence ID" value="MBB5624480.1"/>
    <property type="molecule type" value="Genomic_DNA"/>
</dbReference>
<evidence type="ECO:0000256" key="3">
    <source>
        <dbReference type="ARBA" id="ARBA00022676"/>
    </source>
</evidence>
<evidence type="ECO:0000256" key="2">
    <source>
        <dbReference type="ARBA" id="ARBA00022475"/>
    </source>
</evidence>
<feature type="transmembrane region" description="Helical" evidence="9">
    <location>
        <begin position="75"/>
        <end position="107"/>
    </location>
</feature>
<dbReference type="PANTHER" id="PTHR33908:SF11">
    <property type="entry name" value="MEMBRANE PROTEIN"/>
    <property type="match status" value="1"/>
</dbReference>
<keyword evidence="2" id="KW-1003">Cell membrane</keyword>
<evidence type="ECO:0000313" key="11">
    <source>
        <dbReference type="Proteomes" id="UP000588112"/>
    </source>
</evidence>
<feature type="transmembrane region" description="Helical" evidence="9">
    <location>
        <begin position="167"/>
        <end position="196"/>
    </location>
</feature>
<accession>A0A7W8YZM7</accession>
<sequence>MINLRAPRPSSAPPLLSAVRGHLVFGGAVLAAALLRLVAMLGYRPAIWFDGDSYSYVAGALQLWPSRSRSSGYSLFLWLLEPLHSTALVVAVQHLLGLLSAVLVYAVLRRYGLPGWGATLLAAPVLFDAYQIQLEHMIMADTLFTALLVAAAAILLWRPVLTVPWGLAAGLLLGCAAVLRTVGVPLLAVAVVCLLLRRVGWRGVAAAAAAMALPLGAYATWYRAEQGSFALSSADGTFLWARTMSFADCAKVRPPPAESWLCPAEPVDRRIAASRYIWSPGSPVRDRPMFTDQANALTRAFALRAIAAQPLDYLATVLGDTVKAFAWTRLPHPSAAQSRAYEFAATRTTLPTYRVKGDLRADTIARDYEEGRAGTRVVRPYAGAMVAYQRWARVPGPLLAALLGAGLAGVVLRRRGARLGVLTAWAMGAGLLLAPAMTADFDHRYVLAAVPFAALAAGLTLARGGAPGRAARHRTGPDTARDAAADLREDAGSP</sequence>